<accession>A0A6J5LQQ9</accession>
<dbReference type="Gene3D" id="1.10.10.60">
    <property type="entry name" value="Homeodomain-like"/>
    <property type="match status" value="1"/>
</dbReference>
<organism evidence="1">
    <name type="scientific">uncultured Caudovirales phage</name>
    <dbReference type="NCBI Taxonomy" id="2100421"/>
    <lineage>
        <taxon>Viruses</taxon>
        <taxon>Duplodnaviria</taxon>
        <taxon>Heunggongvirae</taxon>
        <taxon>Uroviricota</taxon>
        <taxon>Caudoviricetes</taxon>
        <taxon>Peduoviridae</taxon>
        <taxon>Maltschvirus</taxon>
        <taxon>Maltschvirus maltsch</taxon>
    </lineage>
</organism>
<proteinExistence type="predicted"/>
<protein>
    <submittedName>
        <fullName evidence="1">Uncharacterized protein</fullName>
    </submittedName>
</protein>
<reference evidence="1" key="1">
    <citation type="submission" date="2020-04" db="EMBL/GenBank/DDBJ databases">
        <authorList>
            <person name="Chiriac C."/>
            <person name="Salcher M."/>
            <person name="Ghai R."/>
            <person name="Kavagutti S V."/>
        </authorList>
    </citation>
    <scope>NUCLEOTIDE SEQUENCE</scope>
</reference>
<dbReference type="EMBL" id="LR796328">
    <property type="protein sequence ID" value="CAB4136924.1"/>
    <property type="molecule type" value="Genomic_DNA"/>
</dbReference>
<sequence length="163" mass="18336">MYVWGMGIGRPTKFTDELAADICLRVAEGEPTRAIAKDLGLSLSSLFKWLDENPWFSERYARAKEIAMEAMADEMLTIADDSRRDSKLVVGHDGEAIEVPDHDHIQRARLRVDTRKWLMSKLAPKKYGDRIQQDLTNSDGSLSGLSLAQLKERAKSILSDADE</sequence>
<dbReference type="InterPro" id="IPR009057">
    <property type="entry name" value="Homeodomain-like_sf"/>
</dbReference>
<dbReference type="InterPro" id="IPR048683">
    <property type="entry name" value="Sf6_terminase"/>
</dbReference>
<dbReference type="Pfam" id="PF20901">
    <property type="entry name" value="Sf6_terminase"/>
    <property type="match status" value="1"/>
</dbReference>
<dbReference type="SUPFAM" id="SSF46689">
    <property type="entry name" value="Homeodomain-like"/>
    <property type="match status" value="1"/>
</dbReference>
<name>A0A6J5LQQ9_9CAUD</name>
<evidence type="ECO:0000313" key="1">
    <source>
        <dbReference type="EMBL" id="CAB4136924.1"/>
    </source>
</evidence>
<gene>
    <name evidence="1" type="ORF">UFOVP313_14</name>
</gene>